<dbReference type="GO" id="GO:0051537">
    <property type="term" value="F:2 iron, 2 sulfur cluster binding"/>
    <property type="evidence" value="ECO:0007669"/>
    <property type="project" value="UniProtKB-UniRule"/>
</dbReference>
<feature type="region of interest" description="Fe-S binding site A" evidence="9">
    <location>
        <begin position="242"/>
        <end position="258"/>
    </location>
</feature>
<feature type="binding site" evidence="9">
    <location>
        <position position="348"/>
    </location>
    <ligand>
        <name>[4Fe-4S] cluster</name>
        <dbReference type="ChEBI" id="CHEBI:49883"/>
    </ligand>
</feature>
<organism evidence="13 14">
    <name type="scientific">Ambrosiozyma monospora</name>
    <name type="common">Yeast</name>
    <name type="synonym">Endomycopsis monosporus</name>
    <dbReference type="NCBI Taxonomy" id="43982"/>
    <lineage>
        <taxon>Eukaryota</taxon>
        <taxon>Fungi</taxon>
        <taxon>Dikarya</taxon>
        <taxon>Ascomycota</taxon>
        <taxon>Saccharomycotina</taxon>
        <taxon>Pichiomycetes</taxon>
        <taxon>Pichiales</taxon>
        <taxon>Pichiaceae</taxon>
        <taxon>Ambrosiozyma</taxon>
    </lineage>
</organism>
<dbReference type="Proteomes" id="UP001165063">
    <property type="component" value="Unassembled WGS sequence"/>
</dbReference>
<dbReference type="GO" id="GO:0016226">
    <property type="term" value="P:iron-sulfur cluster assembly"/>
    <property type="evidence" value="ECO:0007669"/>
    <property type="project" value="UniProtKB-UniRule"/>
</dbReference>
<dbReference type="Pfam" id="PF16803">
    <property type="entry name" value="DRE2_N"/>
    <property type="match status" value="1"/>
</dbReference>
<evidence type="ECO:0000256" key="4">
    <source>
        <dbReference type="ARBA" id="ARBA00022490"/>
    </source>
</evidence>
<feature type="binding site" evidence="9">
    <location>
        <position position="242"/>
    </location>
    <ligand>
        <name>[2Fe-2S] cluster</name>
        <dbReference type="ChEBI" id="CHEBI:190135"/>
    </ligand>
</feature>
<keyword evidence="7 9" id="KW-0411">Iron-sulfur</keyword>
<evidence type="ECO:0000256" key="5">
    <source>
        <dbReference type="ARBA" id="ARBA00022723"/>
    </source>
</evidence>
<feature type="region of interest" description="Fe-S binding site B" evidence="9">
    <location>
        <begin position="334"/>
        <end position="348"/>
    </location>
</feature>
<evidence type="ECO:0000256" key="8">
    <source>
        <dbReference type="ARBA" id="ARBA00023128"/>
    </source>
</evidence>
<feature type="region of interest" description="Disordered" evidence="10">
    <location>
        <begin position="201"/>
        <end position="220"/>
    </location>
</feature>
<feature type="compositionally biased region" description="Acidic residues" evidence="10">
    <location>
        <begin position="201"/>
        <end position="212"/>
    </location>
</feature>
<keyword evidence="9" id="KW-0001">2Fe-2S</keyword>
<evidence type="ECO:0000256" key="1">
    <source>
        <dbReference type="ARBA" id="ARBA00001966"/>
    </source>
</evidence>
<dbReference type="GO" id="GO:0046872">
    <property type="term" value="F:metal ion binding"/>
    <property type="evidence" value="ECO:0007669"/>
    <property type="project" value="UniProtKB-KW"/>
</dbReference>
<keyword evidence="5 9" id="KW-0479">Metal-binding</keyword>
<keyword evidence="14" id="KW-1185">Reference proteome</keyword>
<comment type="domain">
    <text evidence="9">The twin Cx2C motifs are involved in the recognition by the mitochondrial MIA40-ERV1 disulfide relay system. The formation of 2 disulfide bonds in the Cx2C motifs through dithiol/disulfide exchange reactions effectively traps the protein in the mitochondrial intermembrane space.</text>
</comment>
<feature type="binding site" evidence="9">
    <location>
        <position position="253"/>
    </location>
    <ligand>
        <name>[2Fe-2S] cluster</name>
        <dbReference type="ChEBI" id="CHEBI:190135"/>
    </ligand>
</feature>
<feature type="binding site" evidence="9">
    <location>
        <position position="345"/>
    </location>
    <ligand>
        <name>[4Fe-4S] cluster</name>
        <dbReference type="ChEBI" id="CHEBI:49883"/>
    </ligand>
</feature>
<protein>
    <submittedName>
        <fullName evidence="13">Unnamed protein product</fullName>
    </submittedName>
</protein>
<feature type="domain" description="Fe-S cluster assembly protein Dre2 N-terminal" evidence="12">
    <location>
        <begin position="3"/>
        <end position="127"/>
    </location>
</feature>
<dbReference type="GO" id="GO:0009055">
    <property type="term" value="F:electron transfer activity"/>
    <property type="evidence" value="ECO:0007669"/>
    <property type="project" value="UniProtKB-UniRule"/>
</dbReference>
<keyword evidence="3 9" id="KW-0004">4Fe-4S</keyword>
<feature type="short sequence motif" description="Cx2C motif 2" evidence="9">
    <location>
        <begin position="345"/>
        <end position="348"/>
    </location>
</feature>
<reference evidence="13" key="1">
    <citation type="submission" date="2023-04" db="EMBL/GenBank/DDBJ databases">
        <title>Ambrosiozyma monospora NBRC 1965.</title>
        <authorList>
            <person name="Ichikawa N."/>
            <person name="Sato H."/>
            <person name="Tonouchi N."/>
        </authorList>
    </citation>
    <scope>NUCLEOTIDE SEQUENCE</scope>
    <source>
        <strain evidence="13">NBRC 1965</strain>
    </source>
</reference>
<keyword evidence="6 9" id="KW-0408">Iron</keyword>
<dbReference type="PANTHER" id="PTHR13273:SF14">
    <property type="entry name" value="ANAMORSIN"/>
    <property type="match status" value="1"/>
</dbReference>
<feature type="binding site" evidence="9">
    <location>
        <position position="256"/>
    </location>
    <ligand>
        <name>[2Fe-2S] cluster</name>
        <dbReference type="ChEBI" id="CHEBI:190135"/>
    </ligand>
</feature>
<feature type="short sequence motif" description="Cx2C motif 1" evidence="9">
    <location>
        <begin position="334"/>
        <end position="337"/>
    </location>
</feature>
<comment type="subcellular location">
    <subcellularLocation>
        <location evidence="9">Cytoplasm</location>
    </subcellularLocation>
    <subcellularLocation>
        <location evidence="9">Mitochondrion intermembrane space</location>
    </subcellularLocation>
</comment>
<keyword evidence="4 9" id="KW-0963">Cytoplasm</keyword>
<evidence type="ECO:0000259" key="12">
    <source>
        <dbReference type="Pfam" id="PF16803"/>
    </source>
</evidence>
<dbReference type="Pfam" id="PF05093">
    <property type="entry name" value="CIAPIN1"/>
    <property type="match status" value="1"/>
</dbReference>
<comment type="caution">
    <text evidence="9">Lacks conserved residue(s) required for the propagation of feature annotation.</text>
</comment>
<dbReference type="Gene3D" id="3.40.50.11000">
    <property type="entry name" value="Fe-S cluster assembly protein Dre2, N-terminal domain"/>
    <property type="match status" value="1"/>
</dbReference>
<sequence>MVSILLLLHPTTVTEPELVASTKKTLIQQHPEADLEQYVIDRVALGQQDLPVNKFVLIHYLAPIEAKINKFNSNLISKLYDSLKQGGVFTGLIPDDCNLNAIMAGFTLSEDESSWIKPNLAASSVSLLRPKSASSSTSSTNRLPTFKRASNGNKKLPTFKRATSSTPPPILTDSTSSGSEDDDNLSDAELMKLRETKLMFFDDEDEDEDEDKDATLGPDTIDEDELVNFKNLTAPVIVPIKCNTSGKKRRRACKDCTCGLKEEEEAAEAKQKTLQNSILGQLARSASDEAAAIEARTRAKARQQKKRGPTRIIRFTEGELAEIDFTIEGKTGGCGSCSLGDAFRCDGCPFLGLPAFKPGSVITIDSFGEDI</sequence>
<evidence type="ECO:0000256" key="9">
    <source>
        <dbReference type="HAMAP-Rule" id="MF_03115"/>
    </source>
</evidence>
<comment type="caution">
    <text evidence="13">The sequence shown here is derived from an EMBL/GenBank/DDBJ whole genome shotgun (WGS) entry which is preliminary data.</text>
</comment>
<feature type="region of interest" description="Disordered" evidence="10">
    <location>
        <begin position="127"/>
        <end position="184"/>
    </location>
</feature>
<evidence type="ECO:0000256" key="10">
    <source>
        <dbReference type="SAM" id="MobiDB-lite"/>
    </source>
</evidence>
<dbReference type="AlphaFoldDB" id="A0A9W7DIC1"/>
<dbReference type="InterPro" id="IPR046408">
    <property type="entry name" value="CIAPIN1"/>
</dbReference>
<comment type="cofactor">
    <cofactor evidence="9">
        <name>[2Fe-2S] cluster</name>
        <dbReference type="ChEBI" id="CHEBI:190135"/>
    </cofactor>
</comment>
<comment type="domain">
    <text evidence="9">The C-terminal domain binds 2 Fe-S clusters but is otherwise mostly in an intrinsically disordered conformation.</text>
</comment>
<gene>
    <name evidence="13" type="ORF">Amon01_000234100</name>
</gene>
<dbReference type="EMBL" id="BSXU01000837">
    <property type="protein sequence ID" value="GMG21908.1"/>
    <property type="molecule type" value="Genomic_DNA"/>
</dbReference>
<name>A0A9W7DIC1_AMBMO</name>
<keyword evidence="8 9" id="KW-0496">Mitochondrion</keyword>
<comment type="similarity">
    <text evidence="2 9">Belongs to the anamorsin family.</text>
</comment>
<comment type="domain">
    <text evidence="9">The N-terminal domain has structural similarity with S-adenosyl-L-methionine-dependent methyltransferases, but does not bind S-adenosyl-L-methionine. It is required for correct assembly of the 2 Fe-S clusters.</text>
</comment>
<evidence type="ECO:0000259" key="11">
    <source>
        <dbReference type="Pfam" id="PF05093"/>
    </source>
</evidence>
<evidence type="ECO:0000256" key="6">
    <source>
        <dbReference type="ARBA" id="ARBA00023004"/>
    </source>
</evidence>
<dbReference type="OrthoDB" id="311633at2759"/>
<evidence type="ECO:0000256" key="2">
    <source>
        <dbReference type="ARBA" id="ARBA00008169"/>
    </source>
</evidence>
<proteinExistence type="inferred from homology"/>
<evidence type="ECO:0000313" key="13">
    <source>
        <dbReference type="EMBL" id="GMG21908.1"/>
    </source>
</evidence>
<feature type="binding site" evidence="9">
    <location>
        <position position="337"/>
    </location>
    <ligand>
        <name>[4Fe-4S] cluster</name>
        <dbReference type="ChEBI" id="CHEBI:49883"/>
    </ligand>
</feature>
<feature type="domain" description="Anamorsin C-terminal" evidence="11">
    <location>
        <begin position="237"/>
        <end position="364"/>
    </location>
</feature>
<dbReference type="InterPro" id="IPR007785">
    <property type="entry name" value="Anamorsin"/>
</dbReference>
<dbReference type="PANTHER" id="PTHR13273">
    <property type="entry name" value="ANAMORSIN"/>
    <property type="match status" value="1"/>
</dbReference>
<accession>A0A9W7DIC1</accession>
<dbReference type="GO" id="GO:0005758">
    <property type="term" value="C:mitochondrial intermembrane space"/>
    <property type="evidence" value="ECO:0007669"/>
    <property type="project" value="UniProtKB-SubCell"/>
</dbReference>
<evidence type="ECO:0000256" key="7">
    <source>
        <dbReference type="ARBA" id="ARBA00023014"/>
    </source>
</evidence>
<dbReference type="HAMAP" id="MF_03115">
    <property type="entry name" value="Anamorsin"/>
    <property type="match status" value="1"/>
</dbReference>
<evidence type="ECO:0000313" key="14">
    <source>
        <dbReference type="Proteomes" id="UP001165063"/>
    </source>
</evidence>
<dbReference type="GO" id="GO:0051539">
    <property type="term" value="F:4 iron, 4 sulfur cluster binding"/>
    <property type="evidence" value="ECO:0007669"/>
    <property type="project" value="UniProtKB-KW"/>
</dbReference>
<dbReference type="InterPro" id="IPR031838">
    <property type="entry name" value="Dre2_N"/>
</dbReference>
<feature type="binding site" evidence="9">
    <location>
        <position position="334"/>
    </location>
    <ligand>
        <name>[4Fe-4S] cluster</name>
        <dbReference type="ChEBI" id="CHEBI:49883"/>
    </ligand>
</feature>
<feature type="binding site" evidence="9">
    <location>
        <position position="258"/>
    </location>
    <ligand>
        <name>[2Fe-2S] cluster</name>
        <dbReference type="ChEBI" id="CHEBI:190135"/>
    </ligand>
</feature>
<comment type="cofactor">
    <cofactor evidence="1 9">
        <name>[4Fe-4S] cluster</name>
        <dbReference type="ChEBI" id="CHEBI:49883"/>
    </cofactor>
</comment>
<evidence type="ECO:0000256" key="3">
    <source>
        <dbReference type="ARBA" id="ARBA00022485"/>
    </source>
</evidence>
<feature type="compositionally biased region" description="Polar residues" evidence="10">
    <location>
        <begin position="140"/>
        <end position="153"/>
    </location>
</feature>
<feature type="compositionally biased region" description="Low complexity" evidence="10">
    <location>
        <begin position="127"/>
        <end position="139"/>
    </location>
</feature>